<evidence type="ECO:0000256" key="2">
    <source>
        <dbReference type="ARBA" id="ARBA00007658"/>
    </source>
</evidence>
<dbReference type="InterPro" id="IPR001382">
    <property type="entry name" value="Glyco_hydro_47"/>
</dbReference>
<dbReference type="Pfam" id="PF01532">
    <property type="entry name" value="Glyco_hydro_47"/>
    <property type="match status" value="1"/>
</dbReference>
<evidence type="ECO:0000313" key="6">
    <source>
        <dbReference type="WBParaSite" id="ECPE_0000719301-mRNA-1"/>
    </source>
</evidence>
<dbReference type="GO" id="GO:0005509">
    <property type="term" value="F:calcium ion binding"/>
    <property type="evidence" value="ECO:0007669"/>
    <property type="project" value="InterPro"/>
</dbReference>
<accession>A0A183AJP2</accession>
<proteinExistence type="inferred from homology"/>
<dbReference type="Gene3D" id="1.50.10.10">
    <property type="match status" value="1"/>
</dbReference>
<dbReference type="EC" id="3.2.1.-" evidence="5"/>
<dbReference type="InterPro" id="IPR036026">
    <property type="entry name" value="Seven-hairpin_glycosidases"/>
</dbReference>
<comment type="similarity">
    <text evidence="2 5">Belongs to the glycosyl hydrolase 47 family.</text>
</comment>
<dbReference type="WBParaSite" id="ECPE_0000719301-mRNA-1">
    <property type="protein sequence ID" value="ECPE_0000719301-mRNA-1"/>
    <property type="gene ID" value="ECPE_0000719301"/>
</dbReference>
<dbReference type="GO" id="GO:0005975">
    <property type="term" value="P:carbohydrate metabolic process"/>
    <property type="evidence" value="ECO:0007669"/>
    <property type="project" value="InterPro"/>
</dbReference>
<keyword evidence="5" id="KW-0326">Glycosidase</keyword>
<dbReference type="SUPFAM" id="SSF48225">
    <property type="entry name" value="Seven-hairpin glycosidases"/>
    <property type="match status" value="1"/>
</dbReference>
<dbReference type="PRINTS" id="PR00747">
    <property type="entry name" value="GLYHDRLASE47"/>
</dbReference>
<dbReference type="PANTHER" id="PTHR45679">
    <property type="entry name" value="ER DEGRADATION-ENHANCING ALPHA-MANNOSIDASE-LIKE PROTEIN 2"/>
    <property type="match status" value="1"/>
</dbReference>
<dbReference type="InterPro" id="IPR044674">
    <property type="entry name" value="EDEM1/2/3"/>
</dbReference>
<dbReference type="GO" id="GO:0016020">
    <property type="term" value="C:membrane"/>
    <property type="evidence" value="ECO:0007669"/>
    <property type="project" value="InterPro"/>
</dbReference>
<dbReference type="PANTHER" id="PTHR45679:SF5">
    <property type="entry name" value="ER DEGRADATION-ENHANCING ALPHA-MANNOSIDASE-LIKE PROTEIN 1"/>
    <property type="match status" value="1"/>
</dbReference>
<dbReference type="GO" id="GO:0044322">
    <property type="term" value="C:endoplasmic reticulum quality control compartment"/>
    <property type="evidence" value="ECO:0007669"/>
    <property type="project" value="GOC"/>
</dbReference>
<protein>
    <recommendedName>
        <fullName evidence="5">alpha-1,2-Mannosidase</fullName>
        <ecNumber evidence="5">3.2.1.-</ecNumber>
    </recommendedName>
</protein>
<dbReference type="GO" id="GO:1904380">
    <property type="term" value="P:endoplasmic reticulum mannose trimming"/>
    <property type="evidence" value="ECO:0007669"/>
    <property type="project" value="InterPro"/>
</dbReference>
<sequence>LPYPRFYLGSGMKDNTTTETCLAGAGSLLFEFGCLSALLGDPQYASVARRVVLNLWNRRSSVTGLLGSTIDVISGSWINKMSGMGAGQDSFYEYLHKTAILFDDPQLGHMFNEVLDALRFHLRNSNNTGSCLNSQGIPSIYWNVNMYTGERMNYWVDSLQSVWPGIFVHHGHLQEAVCQHAIHYFIWQLYDLPPERYDLATEQPQLYFYPLRPEFVESTYFLYRATRHPFYLRVGEQIIDSLNKYARAERVREWL</sequence>
<evidence type="ECO:0000256" key="1">
    <source>
        <dbReference type="ARBA" id="ARBA00004240"/>
    </source>
</evidence>
<evidence type="ECO:0000256" key="5">
    <source>
        <dbReference type="RuleBase" id="RU361193"/>
    </source>
</evidence>
<reference evidence="6" key="1">
    <citation type="submission" date="2016-06" db="UniProtKB">
        <authorList>
            <consortium name="WormBaseParasite"/>
        </authorList>
    </citation>
    <scope>IDENTIFICATION</scope>
</reference>
<dbReference type="AlphaFoldDB" id="A0A183AJP2"/>
<keyword evidence="5" id="KW-0378">Hydrolase</keyword>
<organism evidence="6">
    <name type="scientific">Echinostoma caproni</name>
    <dbReference type="NCBI Taxonomy" id="27848"/>
    <lineage>
        <taxon>Eukaryota</taxon>
        <taxon>Metazoa</taxon>
        <taxon>Spiralia</taxon>
        <taxon>Lophotrochozoa</taxon>
        <taxon>Platyhelminthes</taxon>
        <taxon>Trematoda</taxon>
        <taxon>Digenea</taxon>
        <taxon>Plagiorchiida</taxon>
        <taxon>Echinostomata</taxon>
        <taxon>Echinostomatoidea</taxon>
        <taxon>Echinostomatidae</taxon>
        <taxon>Echinostoma</taxon>
    </lineage>
</organism>
<keyword evidence="4" id="KW-0325">Glycoprotein</keyword>
<evidence type="ECO:0000256" key="3">
    <source>
        <dbReference type="ARBA" id="ARBA00022824"/>
    </source>
</evidence>
<keyword evidence="3" id="KW-0256">Endoplasmic reticulum</keyword>
<evidence type="ECO:0000256" key="4">
    <source>
        <dbReference type="ARBA" id="ARBA00023180"/>
    </source>
</evidence>
<comment type="subcellular location">
    <subcellularLocation>
        <location evidence="1">Endoplasmic reticulum</location>
    </subcellularLocation>
</comment>
<dbReference type="InterPro" id="IPR012341">
    <property type="entry name" value="6hp_glycosidase-like_sf"/>
</dbReference>
<dbReference type="GO" id="GO:0004571">
    <property type="term" value="F:mannosyl-oligosaccharide 1,2-alpha-mannosidase activity"/>
    <property type="evidence" value="ECO:0007669"/>
    <property type="project" value="InterPro"/>
</dbReference>
<name>A0A183AJP2_9TREM</name>